<sequence>MFWTNPLVQTAAIVFSALAGLSLIIIRIRAGKQPTTLKKIVIPPLGMATGFIMFAAPVTHIPWLWGLSAFGTGLLIFAFPLIVTTRMERVDSDIYVRRSKAFIAIMAVLFLVRFALHGVVEQYMSIPQTGAIFYLLAFGMIVPWRVAMVGDYLRLTRLGVAERS</sequence>
<feature type="transmembrane region" description="Helical" evidence="1">
    <location>
        <begin position="40"/>
        <end position="57"/>
    </location>
</feature>
<keyword evidence="1" id="KW-0812">Transmembrane</keyword>
<gene>
    <name evidence="2" type="ORF">NQZ67_15440</name>
</gene>
<dbReference type="Pfam" id="PF07301">
    <property type="entry name" value="DUF1453"/>
    <property type="match status" value="1"/>
</dbReference>
<dbReference type="PANTHER" id="PTHR39164">
    <property type="entry name" value="PROTEIN CCDC"/>
    <property type="match status" value="1"/>
</dbReference>
<feature type="transmembrane region" description="Helical" evidence="1">
    <location>
        <begin position="102"/>
        <end position="120"/>
    </location>
</feature>
<dbReference type="EMBL" id="JANIPJ010000010">
    <property type="protein sequence ID" value="MCR2805280.1"/>
    <property type="molecule type" value="Genomic_DNA"/>
</dbReference>
<feature type="transmembrane region" description="Helical" evidence="1">
    <location>
        <begin position="63"/>
        <end position="82"/>
    </location>
</feature>
<comment type="caution">
    <text evidence="2">The sequence shown here is derived from an EMBL/GenBank/DDBJ whole genome shotgun (WGS) entry which is preliminary data.</text>
</comment>
<evidence type="ECO:0000256" key="1">
    <source>
        <dbReference type="SAM" id="Phobius"/>
    </source>
</evidence>
<dbReference type="PIRSF" id="PIRSF021441">
    <property type="entry name" value="DUF1453"/>
    <property type="match status" value="1"/>
</dbReference>
<organism evidence="2 3">
    <name type="scientific">Paenibacillus soyae</name>
    <dbReference type="NCBI Taxonomy" id="2969249"/>
    <lineage>
        <taxon>Bacteria</taxon>
        <taxon>Bacillati</taxon>
        <taxon>Bacillota</taxon>
        <taxon>Bacilli</taxon>
        <taxon>Bacillales</taxon>
        <taxon>Paenibacillaceae</taxon>
        <taxon>Paenibacillus</taxon>
    </lineage>
</organism>
<dbReference type="InterPro" id="IPR058247">
    <property type="entry name" value="DUF1453"/>
</dbReference>
<dbReference type="Proteomes" id="UP001141950">
    <property type="component" value="Unassembled WGS sequence"/>
</dbReference>
<dbReference type="PANTHER" id="PTHR39164:SF1">
    <property type="entry name" value="PROTEIN CCDC"/>
    <property type="match status" value="1"/>
</dbReference>
<reference evidence="2" key="1">
    <citation type="submission" date="2022-08" db="EMBL/GenBank/DDBJ databases">
        <title>The genomic sequence of strain Paenibacillus sp. SCIV0701.</title>
        <authorList>
            <person name="Zhao H."/>
        </authorList>
    </citation>
    <scope>NUCLEOTIDE SEQUENCE</scope>
    <source>
        <strain evidence="2">SCIV0701</strain>
    </source>
</reference>
<dbReference type="InterPro" id="IPR031306">
    <property type="entry name" value="CcdC"/>
</dbReference>
<feature type="transmembrane region" description="Helical" evidence="1">
    <location>
        <begin position="132"/>
        <end position="153"/>
    </location>
</feature>
<proteinExistence type="predicted"/>
<keyword evidence="3" id="KW-1185">Reference proteome</keyword>
<name>A0A9X2S9P0_9BACL</name>
<dbReference type="AlphaFoldDB" id="A0A9X2S9P0"/>
<protein>
    <submittedName>
        <fullName evidence="2">Cytochrome c biogenesis protein CcdC</fullName>
    </submittedName>
</protein>
<keyword evidence="1" id="KW-1133">Transmembrane helix</keyword>
<keyword evidence="1" id="KW-0472">Membrane</keyword>
<feature type="transmembrane region" description="Helical" evidence="1">
    <location>
        <begin position="6"/>
        <end position="28"/>
    </location>
</feature>
<dbReference type="RefSeq" id="WP_257447422.1">
    <property type="nucleotide sequence ID" value="NZ_JANIPJ010000010.1"/>
</dbReference>
<evidence type="ECO:0000313" key="2">
    <source>
        <dbReference type="EMBL" id="MCR2805280.1"/>
    </source>
</evidence>
<evidence type="ECO:0000313" key="3">
    <source>
        <dbReference type="Proteomes" id="UP001141950"/>
    </source>
</evidence>
<accession>A0A9X2S9P0</accession>